<dbReference type="Pfam" id="PF13432">
    <property type="entry name" value="TPR_16"/>
    <property type="match status" value="1"/>
</dbReference>
<dbReference type="SUPFAM" id="SSF48452">
    <property type="entry name" value="TPR-like"/>
    <property type="match status" value="1"/>
</dbReference>
<dbReference type="Pfam" id="PF14559">
    <property type="entry name" value="TPR_19"/>
    <property type="match status" value="1"/>
</dbReference>
<dbReference type="InterPro" id="IPR011990">
    <property type="entry name" value="TPR-like_helical_dom_sf"/>
</dbReference>
<feature type="coiled-coil region" evidence="3">
    <location>
        <begin position="24"/>
        <end position="51"/>
    </location>
</feature>
<dbReference type="Pfam" id="PF00515">
    <property type="entry name" value="TPR_1"/>
    <property type="match status" value="1"/>
</dbReference>
<keyword evidence="3" id="KW-0175">Coiled coil</keyword>
<evidence type="ECO:0000256" key="3">
    <source>
        <dbReference type="SAM" id="Coils"/>
    </source>
</evidence>
<comment type="caution">
    <text evidence="4">The sequence shown here is derived from an EMBL/GenBank/DDBJ whole genome shotgun (WGS) entry which is preliminary data.</text>
</comment>
<dbReference type="SMART" id="SM00028">
    <property type="entry name" value="TPR"/>
    <property type="match status" value="3"/>
</dbReference>
<accession>X1B0E3</accession>
<dbReference type="InterPro" id="IPR019734">
    <property type="entry name" value="TPR_rpt"/>
</dbReference>
<protein>
    <submittedName>
        <fullName evidence="4">Uncharacterized protein</fullName>
    </submittedName>
</protein>
<evidence type="ECO:0000256" key="2">
    <source>
        <dbReference type="ARBA" id="ARBA00022803"/>
    </source>
</evidence>
<evidence type="ECO:0000256" key="1">
    <source>
        <dbReference type="ARBA" id="ARBA00022737"/>
    </source>
</evidence>
<proteinExistence type="predicted"/>
<name>X1B0E3_9ZZZZ</name>
<dbReference type="InterPro" id="IPR051685">
    <property type="entry name" value="Ycf3/AcsC/BcsC/TPR_MFPF"/>
</dbReference>
<keyword evidence="2" id="KW-0802">TPR repeat</keyword>
<reference evidence="4" key="1">
    <citation type="journal article" date="2014" name="Front. Microbiol.">
        <title>High frequency of phylogenetically diverse reductive dehalogenase-homologous genes in deep subseafloor sedimentary metagenomes.</title>
        <authorList>
            <person name="Kawai M."/>
            <person name="Futagami T."/>
            <person name="Toyoda A."/>
            <person name="Takaki Y."/>
            <person name="Nishi S."/>
            <person name="Hori S."/>
            <person name="Arai W."/>
            <person name="Tsubouchi T."/>
            <person name="Morono Y."/>
            <person name="Uchiyama I."/>
            <person name="Ito T."/>
            <person name="Fujiyama A."/>
            <person name="Inagaki F."/>
            <person name="Takami H."/>
        </authorList>
    </citation>
    <scope>NUCLEOTIDE SEQUENCE</scope>
    <source>
        <strain evidence="4">Expedition CK06-06</strain>
    </source>
</reference>
<sequence>PLKAFSAWDKRNKNQPWIKAGNVRKKAISMKKEAIKKAKEKEEENWEKEKKMIQYNLLIKESRKEGAKKKDFKKALSLLEEAAELLPDQPEAKWGIATALHHGNKLQESINAYGKLIDEFPDNKRFKFEAGQVLLKNGDTKEGLESIKEAMEDTNEFDGFLARIGEIYLHAGMKKEALQAYNLYLKAFPADYGVWNLKGVCLNKMKRNGKAIKAFKMALSIKPDFKQAEKNLKMIKGK</sequence>
<dbReference type="AlphaFoldDB" id="X1B0E3"/>
<gene>
    <name evidence="4" type="ORF">S01H4_22793</name>
</gene>
<keyword evidence="1" id="KW-0677">Repeat</keyword>
<dbReference type="PANTHER" id="PTHR44943">
    <property type="entry name" value="CELLULOSE SYNTHASE OPERON PROTEIN C"/>
    <property type="match status" value="1"/>
</dbReference>
<evidence type="ECO:0000313" key="4">
    <source>
        <dbReference type="EMBL" id="GAG89149.1"/>
    </source>
</evidence>
<feature type="non-terminal residue" evidence="4">
    <location>
        <position position="1"/>
    </location>
</feature>
<dbReference type="PANTHER" id="PTHR44943:SF8">
    <property type="entry name" value="TPR REPEAT-CONTAINING PROTEIN MJ0263"/>
    <property type="match status" value="1"/>
</dbReference>
<organism evidence="4">
    <name type="scientific">marine sediment metagenome</name>
    <dbReference type="NCBI Taxonomy" id="412755"/>
    <lineage>
        <taxon>unclassified sequences</taxon>
        <taxon>metagenomes</taxon>
        <taxon>ecological metagenomes</taxon>
    </lineage>
</organism>
<dbReference type="EMBL" id="BART01010498">
    <property type="protein sequence ID" value="GAG89149.1"/>
    <property type="molecule type" value="Genomic_DNA"/>
</dbReference>
<dbReference type="Gene3D" id="1.25.40.10">
    <property type="entry name" value="Tetratricopeptide repeat domain"/>
    <property type="match status" value="1"/>
</dbReference>